<evidence type="ECO:0000313" key="3">
    <source>
        <dbReference type="Proteomes" id="UP000017836"/>
    </source>
</evidence>
<organism evidence="2 3">
    <name type="scientific">Amborella trichopoda</name>
    <dbReference type="NCBI Taxonomy" id="13333"/>
    <lineage>
        <taxon>Eukaryota</taxon>
        <taxon>Viridiplantae</taxon>
        <taxon>Streptophyta</taxon>
        <taxon>Embryophyta</taxon>
        <taxon>Tracheophyta</taxon>
        <taxon>Spermatophyta</taxon>
        <taxon>Magnoliopsida</taxon>
        <taxon>Amborellales</taxon>
        <taxon>Amborellaceae</taxon>
        <taxon>Amborella</taxon>
    </lineage>
</organism>
<feature type="non-terminal residue" evidence="2">
    <location>
        <position position="101"/>
    </location>
</feature>
<proteinExistence type="predicted"/>
<reference evidence="3" key="1">
    <citation type="journal article" date="2013" name="Science">
        <title>The Amborella genome and the evolution of flowering plants.</title>
        <authorList>
            <consortium name="Amborella Genome Project"/>
        </authorList>
    </citation>
    <scope>NUCLEOTIDE SEQUENCE [LARGE SCALE GENOMIC DNA]</scope>
</reference>
<gene>
    <name evidence="2" type="ORF">AMTR_s00013p00048350</name>
</gene>
<dbReference type="HOGENOM" id="CLU_2298843_0_0_1"/>
<accession>W1PPV3</accession>
<dbReference type="EMBL" id="KI392979">
    <property type="protein sequence ID" value="ERN09834.1"/>
    <property type="molecule type" value="Genomic_DNA"/>
</dbReference>
<dbReference type="Gramene" id="ERN09834">
    <property type="protein sequence ID" value="ERN09834"/>
    <property type="gene ID" value="AMTR_s00013p00048350"/>
</dbReference>
<feature type="region of interest" description="Disordered" evidence="1">
    <location>
        <begin position="49"/>
        <end position="101"/>
    </location>
</feature>
<dbReference type="AlphaFoldDB" id="W1PPV3"/>
<feature type="non-terminal residue" evidence="2">
    <location>
        <position position="1"/>
    </location>
</feature>
<name>W1PPV3_AMBTC</name>
<feature type="compositionally biased region" description="Basic and acidic residues" evidence="1">
    <location>
        <begin position="80"/>
        <end position="101"/>
    </location>
</feature>
<protein>
    <submittedName>
        <fullName evidence="2">Uncharacterized protein</fullName>
    </submittedName>
</protein>
<evidence type="ECO:0000313" key="2">
    <source>
        <dbReference type="EMBL" id="ERN09834.1"/>
    </source>
</evidence>
<keyword evidence="3" id="KW-1185">Reference proteome</keyword>
<feature type="region of interest" description="Disordered" evidence="1">
    <location>
        <begin position="1"/>
        <end position="27"/>
    </location>
</feature>
<evidence type="ECO:0000256" key="1">
    <source>
        <dbReference type="SAM" id="MobiDB-lite"/>
    </source>
</evidence>
<dbReference type="Proteomes" id="UP000017836">
    <property type="component" value="Unassembled WGS sequence"/>
</dbReference>
<sequence>LLSGDTSFGIRANDPMAGRARRGQAAANTPTMVEFAELKALVEDLVHEVQKSGRSSNTSSSHEENSSVADENPFAQTVDGRQESALERLAKAIEGGDRNIR</sequence>